<evidence type="ECO:0000256" key="1">
    <source>
        <dbReference type="SAM" id="MobiDB-lite"/>
    </source>
</evidence>
<reference evidence="2 3" key="1">
    <citation type="submission" date="2024-05" db="EMBL/GenBank/DDBJ databases">
        <title>Culex pipiens pipiens assembly and annotation.</title>
        <authorList>
            <person name="Alout H."/>
            <person name="Durand T."/>
        </authorList>
    </citation>
    <scope>NUCLEOTIDE SEQUENCE [LARGE SCALE GENOMIC DNA]</scope>
    <source>
        <strain evidence="2">HA-2024</strain>
        <tissue evidence="2">Whole body</tissue>
    </source>
</reference>
<proteinExistence type="predicted"/>
<organism evidence="2 3">
    <name type="scientific">Culex pipiens pipiens</name>
    <name type="common">Northern house mosquito</name>
    <dbReference type="NCBI Taxonomy" id="38569"/>
    <lineage>
        <taxon>Eukaryota</taxon>
        <taxon>Metazoa</taxon>
        <taxon>Ecdysozoa</taxon>
        <taxon>Arthropoda</taxon>
        <taxon>Hexapoda</taxon>
        <taxon>Insecta</taxon>
        <taxon>Pterygota</taxon>
        <taxon>Neoptera</taxon>
        <taxon>Endopterygota</taxon>
        <taxon>Diptera</taxon>
        <taxon>Nematocera</taxon>
        <taxon>Culicoidea</taxon>
        <taxon>Culicidae</taxon>
        <taxon>Culicinae</taxon>
        <taxon>Culicini</taxon>
        <taxon>Culex</taxon>
        <taxon>Culex</taxon>
    </lineage>
</organism>
<protein>
    <submittedName>
        <fullName evidence="2">Uncharacterized protein</fullName>
    </submittedName>
</protein>
<name>A0ABD1DEY0_CULPP</name>
<comment type="caution">
    <text evidence="2">The sequence shown here is derived from an EMBL/GenBank/DDBJ whole genome shotgun (WGS) entry which is preliminary data.</text>
</comment>
<gene>
    <name evidence="2" type="ORF">pipiens_009121</name>
</gene>
<evidence type="ECO:0000313" key="3">
    <source>
        <dbReference type="Proteomes" id="UP001562425"/>
    </source>
</evidence>
<dbReference type="Proteomes" id="UP001562425">
    <property type="component" value="Unassembled WGS sequence"/>
</dbReference>
<accession>A0ABD1DEY0</accession>
<feature type="region of interest" description="Disordered" evidence="1">
    <location>
        <begin position="134"/>
        <end position="173"/>
    </location>
</feature>
<keyword evidence="3" id="KW-1185">Reference proteome</keyword>
<sequence length="191" mass="21561">MQPVRNWFRCQNCPVVGQLSLSSGDPRPNKTVTGGQNPLQYGRRFQLVQITHTHEEVMGSKWFLVLGVTLAVVLVATEARRERTTTAATTAAGVTKESITAKIGKVRAGLKERVDVTVDKVKVKSRELRMESEKKRVERKLARDQKKVDKELKKAQKSEPHNPHNLNMPDCNPRGMVYNGRMCVEPSKMRV</sequence>
<evidence type="ECO:0000313" key="2">
    <source>
        <dbReference type="EMBL" id="KAL1398245.1"/>
    </source>
</evidence>
<feature type="compositionally biased region" description="Basic and acidic residues" evidence="1">
    <location>
        <begin position="134"/>
        <end position="162"/>
    </location>
</feature>
<dbReference type="AlphaFoldDB" id="A0ABD1DEY0"/>
<dbReference type="EMBL" id="JBEHCU010005963">
    <property type="protein sequence ID" value="KAL1398245.1"/>
    <property type="molecule type" value="Genomic_DNA"/>
</dbReference>